<dbReference type="EMBL" id="CADCWN010000251">
    <property type="protein sequence ID" value="CAA9582639.1"/>
    <property type="molecule type" value="Genomic_DNA"/>
</dbReference>
<dbReference type="Gene3D" id="3.40.50.150">
    <property type="entry name" value="Vaccinia Virus protein VP39"/>
    <property type="match status" value="1"/>
</dbReference>
<dbReference type="PANTHER" id="PTHR43464">
    <property type="entry name" value="METHYLTRANSFERASE"/>
    <property type="match status" value="1"/>
</dbReference>
<evidence type="ECO:0000313" key="2">
    <source>
        <dbReference type="EMBL" id="CAA9582639.1"/>
    </source>
</evidence>
<dbReference type="CDD" id="cd02440">
    <property type="entry name" value="AdoMet_MTases"/>
    <property type="match status" value="1"/>
</dbReference>
<protein>
    <recommendedName>
        <fullName evidence="1">Methyltransferase domain-containing protein</fullName>
    </recommendedName>
</protein>
<dbReference type="Pfam" id="PF13649">
    <property type="entry name" value="Methyltransf_25"/>
    <property type="match status" value="1"/>
</dbReference>
<reference evidence="2" key="1">
    <citation type="submission" date="2020-02" db="EMBL/GenBank/DDBJ databases">
        <authorList>
            <person name="Meier V. D."/>
        </authorList>
    </citation>
    <scope>NUCLEOTIDE SEQUENCE</scope>
    <source>
        <strain evidence="2">AVDCRST_MAG18</strain>
    </source>
</reference>
<dbReference type="SUPFAM" id="SSF53335">
    <property type="entry name" value="S-adenosyl-L-methionine-dependent methyltransferases"/>
    <property type="match status" value="1"/>
</dbReference>
<accession>A0A6J4VTK8</accession>
<sequence length="177" mass="18950">MTARTVASRLRWAVEMLAVGPDDRVLEVGCGHGVAVTAICERLVGGRVIAIDRSAALIARAERRNRWHVAAGRALFRATTLAEADFGGARFDKIFAVNVGLFWRQPARELDLIGRLLRPGGTLSLFHQPPSWPQAGAPQGFADALASILRDAGFSVERVAVQEGEAVPTACVIAKLA</sequence>
<dbReference type="InterPro" id="IPR029063">
    <property type="entry name" value="SAM-dependent_MTases_sf"/>
</dbReference>
<name>A0A6J4VTK8_9BACT</name>
<dbReference type="InterPro" id="IPR041698">
    <property type="entry name" value="Methyltransf_25"/>
</dbReference>
<proteinExistence type="predicted"/>
<feature type="domain" description="Methyltransferase" evidence="1">
    <location>
        <begin position="25"/>
        <end position="121"/>
    </location>
</feature>
<gene>
    <name evidence="2" type="ORF">AVDCRST_MAG18-3383</name>
</gene>
<dbReference type="GO" id="GO:0008168">
    <property type="term" value="F:methyltransferase activity"/>
    <property type="evidence" value="ECO:0007669"/>
    <property type="project" value="TreeGrafter"/>
</dbReference>
<evidence type="ECO:0000259" key="1">
    <source>
        <dbReference type="Pfam" id="PF13649"/>
    </source>
</evidence>
<dbReference type="AlphaFoldDB" id="A0A6J4VTK8"/>
<dbReference type="PANTHER" id="PTHR43464:SF92">
    <property type="entry name" value="SLR1071 PROTEIN"/>
    <property type="match status" value="1"/>
</dbReference>
<organism evidence="2">
    <name type="scientific">uncultured Thermomicrobiales bacterium</name>
    <dbReference type="NCBI Taxonomy" id="1645740"/>
    <lineage>
        <taxon>Bacteria</taxon>
        <taxon>Pseudomonadati</taxon>
        <taxon>Thermomicrobiota</taxon>
        <taxon>Thermomicrobia</taxon>
        <taxon>Thermomicrobiales</taxon>
        <taxon>environmental samples</taxon>
    </lineage>
</organism>